<evidence type="ECO:0000313" key="3">
    <source>
        <dbReference type="Proteomes" id="UP000237271"/>
    </source>
</evidence>
<dbReference type="Proteomes" id="UP000237271">
    <property type="component" value="Unassembled WGS sequence"/>
</dbReference>
<proteinExistence type="predicted"/>
<protein>
    <submittedName>
        <fullName evidence="2">Uncharacterized protein</fullName>
    </submittedName>
</protein>
<feature type="region of interest" description="Disordered" evidence="1">
    <location>
        <begin position="26"/>
        <end position="45"/>
    </location>
</feature>
<organism evidence="2 3">
    <name type="scientific">Phytophthora palmivora</name>
    <dbReference type="NCBI Taxonomy" id="4796"/>
    <lineage>
        <taxon>Eukaryota</taxon>
        <taxon>Sar</taxon>
        <taxon>Stramenopiles</taxon>
        <taxon>Oomycota</taxon>
        <taxon>Peronosporomycetes</taxon>
        <taxon>Peronosporales</taxon>
        <taxon>Peronosporaceae</taxon>
        <taxon>Phytophthora</taxon>
    </lineage>
</organism>
<gene>
    <name evidence="2" type="ORF">PHPALM_13934</name>
</gene>
<reference evidence="2 3" key="1">
    <citation type="journal article" date="2017" name="Genome Biol. Evol.">
        <title>Phytophthora megakarya and P. palmivora, closely related causal agents of cacao black pod rot, underwent increases in genome sizes and gene numbers by different mechanisms.</title>
        <authorList>
            <person name="Ali S.S."/>
            <person name="Shao J."/>
            <person name="Lary D.J."/>
            <person name="Kronmiller B."/>
            <person name="Shen D."/>
            <person name="Strem M.D."/>
            <person name="Amoako-Attah I."/>
            <person name="Akrofi A.Y."/>
            <person name="Begoude B.A."/>
            <person name="Ten Hoopen G.M."/>
            <person name="Coulibaly K."/>
            <person name="Kebe B.I."/>
            <person name="Melnick R.L."/>
            <person name="Guiltinan M.J."/>
            <person name="Tyler B.M."/>
            <person name="Meinhardt L.W."/>
            <person name="Bailey B.A."/>
        </authorList>
    </citation>
    <scope>NUCLEOTIDE SEQUENCE [LARGE SCALE GENOMIC DNA]</scope>
    <source>
        <strain evidence="3">sbr112.9</strain>
    </source>
</reference>
<feature type="compositionally biased region" description="Basic and acidic residues" evidence="1">
    <location>
        <begin position="104"/>
        <end position="113"/>
    </location>
</feature>
<dbReference type="AlphaFoldDB" id="A0A2P4XWB0"/>
<name>A0A2P4XWB0_9STRA</name>
<keyword evidence="3" id="KW-1185">Reference proteome</keyword>
<feature type="region of interest" description="Disordered" evidence="1">
    <location>
        <begin position="89"/>
        <end position="114"/>
    </location>
</feature>
<evidence type="ECO:0000313" key="2">
    <source>
        <dbReference type="EMBL" id="POM69749.1"/>
    </source>
</evidence>
<accession>A0A2P4XWB0</accession>
<evidence type="ECO:0000256" key="1">
    <source>
        <dbReference type="SAM" id="MobiDB-lite"/>
    </source>
</evidence>
<feature type="compositionally biased region" description="Polar residues" evidence="1">
    <location>
        <begin position="89"/>
        <end position="101"/>
    </location>
</feature>
<comment type="caution">
    <text evidence="2">The sequence shown here is derived from an EMBL/GenBank/DDBJ whole genome shotgun (WGS) entry which is preliminary data.</text>
</comment>
<sequence>MENFDMRVSLYGVDLLRETNYAALCDEESDESGSDVPNIDDKPKHKLAEKVNGESDAMNYEERKTRSGLRLKLGNTECTARTFRSSTRICQPPGHSNATNRQGRKYDFNEKPRPLCPLEQRNQEAKGDNFPGKDILEYYDCLHHIRRKVFCQERRESVLIAVATSINPPLSFMAHANVHLDTSWAIGSGCTSHVTHEAL</sequence>
<dbReference type="EMBL" id="NCKW01007824">
    <property type="protein sequence ID" value="POM69749.1"/>
    <property type="molecule type" value="Genomic_DNA"/>
</dbReference>